<dbReference type="SUPFAM" id="SSF53649">
    <property type="entry name" value="Alkaline phosphatase-like"/>
    <property type="match status" value="1"/>
</dbReference>
<evidence type="ECO:0000313" key="2">
    <source>
        <dbReference type="Proteomes" id="UP000826014"/>
    </source>
</evidence>
<dbReference type="PANTHER" id="PTHR10151">
    <property type="entry name" value="ECTONUCLEOTIDE PYROPHOSPHATASE/PHOSPHODIESTERASE"/>
    <property type="match status" value="1"/>
</dbReference>
<gene>
    <name evidence="1" type="ORF">RHABOEDO_000954</name>
</gene>
<dbReference type="RefSeq" id="WP_215216575.1">
    <property type="nucleotide sequence ID" value="NZ_CP075587.1"/>
</dbReference>
<accession>A0ABX8V2M2</accession>
<evidence type="ECO:0000313" key="1">
    <source>
        <dbReference type="EMBL" id="QYF48742.1"/>
    </source>
</evidence>
<dbReference type="InterPro" id="IPR017850">
    <property type="entry name" value="Alkaline_phosphatase_core_sf"/>
</dbReference>
<organism evidence="1 2">
    <name type="scientific">Candidatus Rhabdochlamydia oedothoracis</name>
    <dbReference type="NCBI Taxonomy" id="2720720"/>
    <lineage>
        <taxon>Bacteria</taxon>
        <taxon>Pseudomonadati</taxon>
        <taxon>Chlamydiota</taxon>
        <taxon>Chlamydiia</taxon>
        <taxon>Parachlamydiales</taxon>
        <taxon>Candidatus Rhabdochlamydiaceae</taxon>
        <taxon>Candidatus Rhabdochlamydia</taxon>
    </lineage>
</organism>
<dbReference type="Gene3D" id="3.40.720.10">
    <property type="entry name" value="Alkaline Phosphatase, subunit A"/>
    <property type="match status" value="1"/>
</dbReference>
<dbReference type="PANTHER" id="PTHR10151:SF120">
    <property type="entry name" value="BIS(5'-ADENOSYL)-TRIPHOSPHATASE"/>
    <property type="match status" value="1"/>
</dbReference>
<reference evidence="1 2" key="1">
    <citation type="journal article" date="2022" name="bioRxiv">
        <title>Ecology and evolution of chlamydial symbionts of arthropods.</title>
        <authorList>
            <person name="Halter T."/>
            <person name="Koestlbacher S."/>
            <person name="Collingro A."/>
            <person name="Sixt B.S."/>
            <person name="Toenshoff E.R."/>
            <person name="Hendrickx F."/>
            <person name="Kostanjsek R."/>
            <person name="Horn M."/>
        </authorList>
    </citation>
    <scope>NUCLEOTIDE SEQUENCE [LARGE SCALE GENOMIC DNA]</scope>
    <source>
        <strain evidence="1">W744xW776</strain>
    </source>
</reference>
<dbReference type="EMBL" id="CP075587">
    <property type="protein sequence ID" value="QYF48742.1"/>
    <property type="molecule type" value="Genomic_DNA"/>
</dbReference>
<proteinExistence type="predicted"/>
<protein>
    <submittedName>
        <fullName evidence="1">Type I phosphodiesterase / nucleotide pyrophosphatase</fullName>
    </submittedName>
</protein>
<name>A0ABX8V2M2_9BACT</name>
<dbReference type="Proteomes" id="UP000826014">
    <property type="component" value="Chromosome"/>
</dbReference>
<sequence length="423" mass="48057">MINQESLDALKLAQYTSCFKKPLYQGYAFSQFPQTIMRLLSKQPKGGLPKSAIADSYGDYDGVVLFLIDGFGWEFFEKYLPSCPFLKRVVEEGVVSKISSQFPSTTAAHVTTIHTGLNVGETGIYEWFYYEPLIEKIITPLLFSYAGDKSANQLIPKYDPKQIFPFKTFYQKLLTQNIASYVFQSDKIAHSSYSKALCEAATMVPYVTFSSALNSLVDLCCNPKQTPFYCFIYLADIDSMGHRHGITSDFFSNAVLNCWNLIETNFWTPLRKSGKRIATLFTADHGMSPVDPDKTIYLNRFVPSILLAMKKDSQGRILAPAGSCRDLFLHVQEEKLLETASFLEKKLKGIADVVLTKKMVKEKFFGGASERLQQRLANLVILPYFSEAVWWFEKNRFEQHFFAAHGGLTPQEMESICLFLPHR</sequence>
<dbReference type="InterPro" id="IPR002591">
    <property type="entry name" value="Phosphodiest/P_Trfase"/>
</dbReference>
<dbReference type="Pfam" id="PF01663">
    <property type="entry name" value="Phosphodiest"/>
    <property type="match status" value="1"/>
</dbReference>
<keyword evidence="2" id="KW-1185">Reference proteome</keyword>